<dbReference type="Gene3D" id="3.30.457.50">
    <property type="entry name" value="Chromosome segregation protein Spc25"/>
    <property type="match status" value="1"/>
</dbReference>
<comment type="caution">
    <text evidence="12">The sequence shown here is derived from an EMBL/GenBank/DDBJ whole genome shotgun (WGS) entry which is preliminary data.</text>
</comment>
<protein>
    <recommendedName>
        <fullName evidence="9">Kinetochore protein SPC25</fullName>
    </recommendedName>
</protein>
<organism evidence="12 13">
    <name type="scientific">Hypsizygus marmoreus</name>
    <name type="common">White beech mushroom</name>
    <name type="synonym">Agaricus marmoreus</name>
    <dbReference type="NCBI Taxonomy" id="39966"/>
    <lineage>
        <taxon>Eukaryota</taxon>
        <taxon>Fungi</taxon>
        <taxon>Dikarya</taxon>
        <taxon>Basidiomycota</taxon>
        <taxon>Agaricomycotina</taxon>
        <taxon>Agaricomycetes</taxon>
        <taxon>Agaricomycetidae</taxon>
        <taxon>Agaricales</taxon>
        <taxon>Tricholomatineae</taxon>
        <taxon>Lyophyllaceae</taxon>
        <taxon>Hypsizygus</taxon>
    </lineage>
</organism>
<evidence type="ECO:0000313" key="13">
    <source>
        <dbReference type="Proteomes" id="UP000076154"/>
    </source>
</evidence>
<proteinExistence type="inferred from homology"/>
<keyword evidence="2 9" id="KW-0158">Chromosome</keyword>
<dbReference type="AlphaFoldDB" id="A0A369JS51"/>
<reference evidence="12" key="1">
    <citation type="submission" date="2018-04" db="EMBL/GenBank/DDBJ databases">
        <title>Whole genome sequencing of Hypsizygus marmoreus.</title>
        <authorList>
            <person name="Choi I.-G."/>
            <person name="Min B."/>
            <person name="Kim J.-G."/>
            <person name="Kim S."/>
            <person name="Oh Y.-L."/>
            <person name="Kong W.-S."/>
            <person name="Park H."/>
            <person name="Jeong J."/>
            <person name="Song E.-S."/>
        </authorList>
    </citation>
    <scope>NUCLEOTIDE SEQUENCE [LARGE SCALE GENOMIC DNA]</scope>
    <source>
        <strain evidence="12">51987-8</strain>
    </source>
</reference>
<evidence type="ECO:0000256" key="2">
    <source>
        <dbReference type="ARBA" id="ARBA00022454"/>
    </source>
</evidence>
<keyword evidence="7 9" id="KW-0131">Cell cycle</keyword>
<sequence length="249" mass="28451">MARVLRLPQIDLISVLAEPTPTIDLRLSAYDTSTRNFLKAVAHYKNRAIGTITDRRTGQAAEKKKVLEKTQTIEVETNQCKLREIELVADLEREKEERKDAELSVAAFKRQLASLREKCTSIEAEIEQYRAITSNLRRERNKERSTLHTHASHISPELTACESHLFCIVEGIEKDQLLVRFSDVSASDPEREFSFVIDVSDRVFKVVTSSPPLLTMPILVDALNDSRDVYDFIRQVRMAYQMQVNGTTL</sequence>
<dbReference type="STRING" id="39966.A0A369JS51"/>
<evidence type="ECO:0000256" key="7">
    <source>
        <dbReference type="ARBA" id="ARBA00023306"/>
    </source>
</evidence>
<dbReference type="Proteomes" id="UP000076154">
    <property type="component" value="Unassembled WGS sequence"/>
</dbReference>
<evidence type="ECO:0000256" key="10">
    <source>
        <dbReference type="SAM" id="Coils"/>
    </source>
</evidence>
<gene>
    <name evidence="12" type="primary">SPC25</name>
    <name evidence="12" type="ORF">Hypma_008186</name>
</gene>
<evidence type="ECO:0000256" key="4">
    <source>
        <dbReference type="ARBA" id="ARBA00022776"/>
    </source>
</evidence>
<dbReference type="GO" id="GO:0031262">
    <property type="term" value="C:Ndc80 complex"/>
    <property type="evidence" value="ECO:0007669"/>
    <property type="project" value="InterPro"/>
</dbReference>
<evidence type="ECO:0000256" key="8">
    <source>
        <dbReference type="ARBA" id="ARBA00023328"/>
    </source>
</evidence>
<dbReference type="OrthoDB" id="4056921at2759"/>
<keyword evidence="13" id="KW-1185">Reference proteome</keyword>
<keyword evidence="9" id="KW-0539">Nucleus</keyword>
<dbReference type="GO" id="GO:0005634">
    <property type="term" value="C:nucleus"/>
    <property type="evidence" value="ECO:0007669"/>
    <property type="project" value="UniProtKB-SubCell"/>
</dbReference>
<dbReference type="InterPro" id="IPR013255">
    <property type="entry name" value="Spc25_C"/>
</dbReference>
<dbReference type="GO" id="GO:0051301">
    <property type="term" value="P:cell division"/>
    <property type="evidence" value="ECO:0007669"/>
    <property type="project" value="UniProtKB-UniRule"/>
</dbReference>
<comment type="function">
    <text evidence="9">Acts as a component of the essential kinetochore-associated NDC80 complex, which is required for chromosome segregation and spindle checkpoint activity.</text>
</comment>
<accession>A0A369JS51</accession>
<dbReference type="EMBL" id="LUEZ02000042">
    <property type="protein sequence ID" value="RDB24638.1"/>
    <property type="molecule type" value="Genomic_DNA"/>
</dbReference>
<evidence type="ECO:0000256" key="3">
    <source>
        <dbReference type="ARBA" id="ARBA00022618"/>
    </source>
</evidence>
<evidence type="ECO:0000256" key="1">
    <source>
        <dbReference type="ARBA" id="ARBA00006379"/>
    </source>
</evidence>
<evidence type="ECO:0000256" key="5">
    <source>
        <dbReference type="ARBA" id="ARBA00022838"/>
    </source>
</evidence>
<name>A0A369JS51_HYPMA</name>
<dbReference type="CDD" id="cd23784">
    <property type="entry name" value="RWD_Spc25"/>
    <property type="match status" value="1"/>
</dbReference>
<comment type="similarity">
    <text evidence="1 9">Belongs to the SPC25 family.</text>
</comment>
<dbReference type="InterPro" id="IPR045143">
    <property type="entry name" value="Spc25"/>
</dbReference>
<dbReference type="FunCoup" id="A0A369JS51">
    <property type="interactions" value="127"/>
</dbReference>
<dbReference type="Pfam" id="PF08234">
    <property type="entry name" value="Spindle_Spc25"/>
    <property type="match status" value="1"/>
</dbReference>
<dbReference type="PANTHER" id="PTHR14281:SF0">
    <property type="entry name" value="KINETOCHORE PROTEIN SPC25"/>
    <property type="match status" value="1"/>
</dbReference>
<feature type="coiled-coil region" evidence="10">
    <location>
        <begin position="91"/>
        <end position="142"/>
    </location>
</feature>
<keyword evidence="5 9" id="KW-0995">Kinetochore</keyword>
<evidence type="ECO:0000256" key="9">
    <source>
        <dbReference type="RuleBase" id="RU367150"/>
    </source>
</evidence>
<evidence type="ECO:0000259" key="11">
    <source>
        <dbReference type="Pfam" id="PF08234"/>
    </source>
</evidence>
<keyword evidence="3 9" id="KW-0132">Cell division</keyword>
<evidence type="ECO:0000256" key="6">
    <source>
        <dbReference type="ARBA" id="ARBA00023054"/>
    </source>
</evidence>
<dbReference type="InParanoid" id="A0A369JS51"/>
<comment type="subcellular location">
    <subcellularLocation>
        <location evidence="9">Nucleus</location>
    </subcellularLocation>
    <subcellularLocation>
        <location evidence="9">Chromosome</location>
        <location evidence="9">Centromere</location>
        <location evidence="9">Kinetochore</location>
    </subcellularLocation>
</comment>
<evidence type="ECO:0000313" key="12">
    <source>
        <dbReference type="EMBL" id="RDB24638.1"/>
    </source>
</evidence>
<feature type="domain" description="Chromosome segregation protein Spc25 C-terminal" evidence="11">
    <location>
        <begin position="172"/>
        <end position="240"/>
    </location>
</feature>
<dbReference type="GO" id="GO:0007059">
    <property type="term" value="P:chromosome segregation"/>
    <property type="evidence" value="ECO:0007669"/>
    <property type="project" value="InterPro"/>
</dbReference>
<keyword evidence="6 10" id="KW-0175">Coiled coil</keyword>
<keyword evidence="4 9" id="KW-0498">Mitosis</keyword>
<dbReference type="PANTHER" id="PTHR14281">
    <property type="entry name" value="KINETOCHORE PROTEIN SPC25-RELATED"/>
    <property type="match status" value="1"/>
</dbReference>
<comment type="subunit">
    <text evidence="9">Component of the NDC80 complex.</text>
</comment>
<keyword evidence="8 9" id="KW-0137">Centromere</keyword>